<sequence length="114" mass="13553">MALLYISHIKQSLSKGMILRYSGWSSNLKLNSYDEFGGWLPLLASCCWLRGIIIFVLNIYCTRSLMLIRRKIRRREIKRKYENERYRAIPDARPIHSALNAMVYREGELEPRIF</sequence>
<keyword evidence="1" id="KW-0472">Membrane</keyword>
<keyword evidence="1" id="KW-1133">Transmembrane helix</keyword>
<keyword evidence="1" id="KW-0812">Transmembrane</keyword>
<feature type="transmembrane region" description="Helical" evidence="1">
    <location>
        <begin position="39"/>
        <end position="61"/>
    </location>
</feature>
<dbReference type="Proteomes" id="UP000494256">
    <property type="component" value="Unassembled WGS sequence"/>
</dbReference>
<organism evidence="3 5">
    <name type="scientific">Arctia plantaginis</name>
    <name type="common">Wood tiger moth</name>
    <name type="synonym">Phalaena plantaginis</name>
    <dbReference type="NCBI Taxonomy" id="874455"/>
    <lineage>
        <taxon>Eukaryota</taxon>
        <taxon>Metazoa</taxon>
        <taxon>Ecdysozoa</taxon>
        <taxon>Arthropoda</taxon>
        <taxon>Hexapoda</taxon>
        <taxon>Insecta</taxon>
        <taxon>Pterygota</taxon>
        <taxon>Neoptera</taxon>
        <taxon>Endopterygota</taxon>
        <taxon>Lepidoptera</taxon>
        <taxon>Glossata</taxon>
        <taxon>Ditrysia</taxon>
        <taxon>Noctuoidea</taxon>
        <taxon>Erebidae</taxon>
        <taxon>Arctiinae</taxon>
        <taxon>Arctia</taxon>
    </lineage>
</organism>
<keyword evidence="4" id="KW-1185">Reference proteome</keyword>
<evidence type="ECO:0000313" key="2">
    <source>
        <dbReference type="EMBL" id="CAB3246699.1"/>
    </source>
</evidence>
<dbReference type="EMBL" id="CADEBD010000422">
    <property type="protein sequence ID" value="CAB3255029.1"/>
    <property type="molecule type" value="Genomic_DNA"/>
</dbReference>
<accession>A0A8S1AYW7</accession>
<evidence type="ECO:0000313" key="3">
    <source>
        <dbReference type="EMBL" id="CAB3255029.1"/>
    </source>
</evidence>
<evidence type="ECO:0000256" key="1">
    <source>
        <dbReference type="SAM" id="Phobius"/>
    </source>
</evidence>
<reference evidence="4 5" key="1">
    <citation type="submission" date="2020-04" db="EMBL/GenBank/DDBJ databases">
        <authorList>
            <person name="Wallbank WR R."/>
            <person name="Pardo Diaz C."/>
            <person name="Kozak K."/>
            <person name="Martin S."/>
            <person name="Jiggins C."/>
            <person name="Moest M."/>
            <person name="Warren A I."/>
            <person name="Byers J.R.P. K."/>
            <person name="Montejo-Kovacevich G."/>
            <person name="Yen C E."/>
        </authorList>
    </citation>
    <scope>NUCLEOTIDE SEQUENCE [LARGE SCALE GENOMIC DNA]</scope>
</reference>
<protein>
    <submittedName>
        <fullName evidence="3">Uncharacterized protein</fullName>
    </submittedName>
</protein>
<evidence type="ECO:0000313" key="4">
    <source>
        <dbReference type="Proteomes" id="UP000494106"/>
    </source>
</evidence>
<proteinExistence type="predicted"/>
<evidence type="ECO:0000313" key="5">
    <source>
        <dbReference type="Proteomes" id="UP000494256"/>
    </source>
</evidence>
<dbReference type="Proteomes" id="UP000494106">
    <property type="component" value="Unassembled WGS sequence"/>
</dbReference>
<dbReference type="AlphaFoldDB" id="A0A8S1AYW7"/>
<dbReference type="OrthoDB" id="7361290at2759"/>
<gene>
    <name evidence="2" type="ORF">APLA_LOCUS10983</name>
    <name evidence="3" type="ORF">APLA_LOCUS15144</name>
</gene>
<dbReference type="EMBL" id="CADEBC010000528">
    <property type="protein sequence ID" value="CAB3246699.1"/>
    <property type="molecule type" value="Genomic_DNA"/>
</dbReference>
<comment type="caution">
    <text evidence="3">The sequence shown here is derived from an EMBL/GenBank/DDBJ whole genome shotgun (WGS) entry which is preliminary data.</text>
</comment>
<name>A0A8S1AYW7_ARCPL</name>